<dbReference type="AlphaFoldDB" id="W9DCM6"/>
<accession>W9DCM6</accession>
<comment type="caution">
    <text evidence="2">The sequence shown here is derived from an EMBL/GenBank/DDBJ whole genome shotgun (WGS) entry which is preliminary data.</text>
</comment>
<dbReference type="Proteomes" id="UP000035035">
    <property type="component" value="Unassembled WGS sequence"/>
</dbReference>
<keyword evidence="3" id="KW-1185">Reference proteome</keyword>
<evidence type="ECO:0000313" key="2">
    <source>
        <dbReference type="EMBL" id="ETA06139.1"/>
    </source>
</evidence>
<name>W9DCM6_9ACTN</name>
<feature type="region of interest" description="Disordered" evidence="1">
    <location>
        <begin position="42"/>
        <end position="66"/>
    </location>
</feature>
<evidence type="ECO:0000313" key="3">
    <source>
        <dbReference type="Proteomes" id="UP000035035"/>
    </source>
</evidence>
<dbReference type="HOGENOM" id="CLU_2825047_0_0_11"/>
<organism evidence="2 3">
    <name type="scientific">Gordonia alkanivorans CGMCC 6845</name>
    <dbReference type="NCBI Taxonomy" id="1423140"/>
    <lineage>
        <taxon>Bacteria</taxon>
        <taxon>Bacillati</taxon>
        <taxon>Actinomycetota</taxon>
        <taxon>Actinomycetes</taxon>
        <taxon>Mycobacteriales</taxon>
        <taxon>Gordoniaceae</taxon>
        <taxon>Gordonia</taxon>
    </lineage>
</organism>
<gene>
    <name evidence="2" type="ORF">V525_14765</name>
</gene>
<dbReference type="EMBL" id="AYXO01000027">
    <property type="protein sequence ID" value="ETA06139.1"/>
    <property type="molecule type" value="Genomic_DNA"/>
</dbReference>
<sequence>MHGLPDLVGDLLGGDTDAKGLLDLEPPVARAVLAHRGQMLTARMSSCSHSSSRASVNPPTKNLVAE</sequence>
<evidence type="ECO:0000256" key="1">
    <source>
        <dbReference type="SAM" id="MobiDB-lite"/>
    </source>
</evidence>
<protein>
    <submittedName>
        <fullName evidence="2">Uncharacterized protein</fullName>
    </submittedName>
</protein>
<feature type="compositionally biased region" description="Low complexity" evidence="1">
    <location>
        <begin position="45"/>
        <end position="55"/>
    </location>
</feature>
<proteinExistence type="predicted"/>
<reference evidence="2 3" key="1">
    <citation type="journal article" date="2014" name="Genome Announc.">
        <title>Draft Genome Sequence of Gordonia alkanivorans Strain CGMCC6845, a Halotolerant Hydrocarbon-Degrading Bacterium.</title>
        <authorList>
            <person name="Wang X."/>
            <person name="Jin D."/>
            <person name="Zhou L."/>
            <person name="Wu L."/>
            <person name="An W."/>
            <person name="Zhao L."/>
        </authorList>
    </citation>
    <scope>NUCLEOTIDE SEQUENCE [LARGE SCALE GENOMIC DNA]</scope>
    <source>
        <strain evidence="2 3">CGMCC 6845</strain>
    </source>
</reference>